<comment type="caution">
    <text evidence="1">The sequence shown here is derived from an EMBL/GenBank/DDBJ whole genome shotgun (WGS) entry which is preliminary data.</text>
</comment>
<accession>A0A8X8GRN3</accession>
<protein>
    <submittedName>
        <fullName evidence="1">DUF1643 domain-containing protein</fullName>
    </submittedName>
</protein>
<dbReference type="Pfam" id="PF07799">
    <property type="entry name" value="DUF1643"/>
    <property type="match status" value="1"/>
</dbReference>
<dbReference type="Proteomes" id="UP000665944">
    <property type="component" value="Unassembled WGS sequence"/>
</dbReference>
<dbReference type="InterPro" id="IPR012441">
    <property type="entry name" value="DUF1643"/>
</dbReference>
<proteinExistence type="predicted"/>
<dbReference type="AlphaFoldDB" id="A0A8X8GRN3"/>
<name>A0A8X8GRN3_STAHO</name>
<organism evidence="1 2">
    <name type="scientific">Staphylococcus hominis</name>
    <dbReference type="NCBI Taxonomy" id="1290"/>
    <lineage>
        <taxon>Bacteria</taxon>
        <taxon>Bacillati</taxon>
        <taxon>Bacillota</taxon>
        <taxon>Bacilli</taxon>
        <taxon>Bacillales</taxon>
        <taxon>Staphylococcaceae</taxon>
        <taxon>Staphylococcus</taxon>
    </lineage>
</organism>
<evidence type="ECO:0000313" key="1">
    <source>
        <dbReference type="EMBL" id="MCM5673641.1"/>
    </source>
</evidence>
<evidence type="ECO:0000313" key="2">
    <source>
        <dbReference type="Proteomes" id="UP000665944"/>
    </source>
</evidence>
<dbReference type="RefSeq" id="WP_209244757.1">
    <property type="nucleotide sequence ID" value="NZ_JAGHKT020000120.1"/>
</dbReference>
<dbReference type="EMBL" id="JAGHKT020000120">
    <property type="protein sequence ID" value="MCM5673641.1"/>
    <property type="molecule type" value="Genomic_DNA"/>
</dbReference>
<gene>
    <name evidence="1" type="ORF">J7T32_013025</name>
</gene>
<feature type="non-terminal residue" evidence="1">
    <location>
        <position position="82"/>
    </location>
</feature>
<reference evidence="1 2" key="1">
    <citation type="submission" date="2022-06" db="EMBL/GenBank/DDBJ databases">
        <title>Staphylococcus hominis ShoR14 genome sequence.</title>
        <authorList>
            <person name="Yeo C.C."/>
            <person name="Chew C.H."/>
            <person name="Che Hamzah A.M."/>
            <person name="Al-Trad E.I."/>
        </authorList>
    </citation>
    <scope>NUCLEOTIDE SEQUENCE [LARGE SCALE GENOMIC DNA]</scope>
    <source>
        <strain evidence="1 2">ShoR14</strain>
    </source>
</reference>
<keyword evidence="2" id="KW-1185">Reference proteome</keyword>
<sequence length="82" mass="9340">MNTIKSTIHTEAIFSSDKKHRYLLKKTWDEKKPACTVITMYPHLDGVLSLDLTTVLILNQLANSERYGAVYLVNLFSNIKSP</sequence>